<sequence length="144" mass="16291">MLAQGAAAAAPHSAIVELVYPTDAELQERVKVFARIEEDKNLDLRGKNRQHRKTSKKYHGKKIEQNKHHHHEKQNELADQQELQSPEETLAILYDLATGSELDEEEDVEYDESEYTDNNEEDGFAGEGDEFADSLKALKNGGKI</sequence>
<gene>
    <name evidence="2" type="ORF">BG015_008165</name>
</gene>
<feature type="compositionally biased region" description="Basic residues" evidence="1">
    <location>
        <begin position="47"/>
        <end position="60"/>
    </location>
</feature>
<evidence type="ECO:0000313" key="3">
    <source>
        <dbReference type="Proteomes" id="UP000748756"/>
    </source>
</evidence>
<proteinExistence type="predicted"/>
<comment type="caution">
    <text evidence="2">The sequence shown here is derived from an EMBL/GenBank/DDBJ whole genome shotgun (WGS) entry which is preliminary data.</text>
</comment>
<feature type="compositionally biased region" description="Acidic residues" evidence="1">
    <location>
        <begin position="101"/>
        <end position="128"/>
    </location>
</feature>
<accession>A0A9P5RZX2</accession>
<dbReference type="EMBL" id="JAAAUQ010000462">
    <property type="protein sequence ID" value="KAF9150029.1"/>
    <property type="molecule type" value="Genomic_DNA"/>
</dbReference>
<feature type="region of interest" description="Disordered" evidence="1">
    <location>
        <begin position="98"/>
        <end position="128"/>
    </location>
</feature>
<keyword evidence="3" id="KW-1185">Reference proteome</keyword>
<protein>
    <submittedName>
        <fullName evidence="2">Uncharacterized protein</fullName>
    </submittedName>
</protein>
<dbReference type="Proteomes" id="UP000748756">
    <property type="component" value="Unassembled WGS sequence"/>
</dbReference>
<dbReference type="AlphaFoldDB" id="A0A9P5RZX2"/>
<organism evidence="2 3">
    <name type="scientific">Linnemannia schmuckeri</name>
    <dbReference type="NCBI Taxonomy" id="64567"/>
    <lineage>
        <taxon>Eukaryota</taxon>
        <taxon>Fungi</taxon>
        <taxon>Fungi incertae sedis</taxon>
        <taxon>Mucoromycota</taxon>
        <taxon>Mortierellomycotina</taxon>
        <taxon>Mortierellomycetes</taxon>
        <taxon>Mortierellales</taxon>
        <taxon>Mortierellaceae</taxon>
        <taxon>Linnemannia</taxon>
    </lineage>
</organism>
<reference evidence="2" key="1">
    <citation type="journal article" date="2020" name="Fungal Divers.">
        <title>Resolving the Mortierellaceae phylogeny through synthesis of multi-gene phylogenetics and phylogenomics.</title>
        <authorList>
            <person name="Vandepol N."/>
            <person name="Liber J."/>
            <person name="Desiro A."/>
            <person name="Na H."/>
            <person name="Kennedy M."/>
            <person name="Barry K."/>
            <person name="Grigoriev I.V."/>
            <person name="Miller A.N."/>
            <person name="O'Donnell K."/>
            <person name="Stajich J.E."/>
            <person name="Bonito G."/>
        </authorList>
    </citation>
    <scope>NUCLEOTIDE SEQUENCE</scope>
    <source>
        <strain evidence="2">NRRL 6426</strain>
    </source>
</reference>
<name>A0A9P5RZX2_9FUNG</name>
<evidence type="ECO:0000313" key="2">
    <source>
        <dbReference type="EMBL" id="KAF9150029.1"/>
    </source>
</evidence>
<feature type="region of interest" description="Disordered" evidence="1">
    <location>
        <begin position="41"/>
        <end position="82"/>
    </location>
</feature>
<evidence type="ECO:0000256" key="1">
    <source>
        <dbReference type="SAM" id="MobiDB-lite"/>
    </source>
</evidence>